<evidence type="ECO:0000313" key="7">
    <source>
        <dbReference type="EMBL" id="MBT8725112.1"/>
    </source>
</evidence>
<dbReference type="Proteomes" id="UP000466952">
    <property type="component" value="Unassembled WGS sequence"/>
</dbReference>
<feature type="domain" description="UDP-N-acetylglucosamine 2-epimerase" evidence="5">
    <location>
        <begin position="26"/>
        <end position="382"/>
    </location>
</feature>
<reference evidence="10 11" key="1">
    <citation type="submission" date="2018-08" db="EMBL/GenBank/DDBJ databases">
        <title>A genome reference for cultivated species of the human gut microbiota.</title>
        <authorList>
            <person name="Zou Y."/>
            <person name="Xue W."/>
            <person name="Luo G."/>
        </authorList>
    </citation>
    <scope>NUCLEOTIDE SEQUENCE [LARGE SCALE GENOMIC DNA]</scope>
    <source>
        <strain evidence="9 11">AM29-12AC</strain>
        <strain evidence="8 10">OM03-4</strain>
    </source>
</reference>
<comment type="caution">
    <text evidence="8">The sequence shown here is derived from an EMBL/GenBank/DDBJ whole genome shotgun (WGS) entry which is preliminary data.</text>
</comment>
<dbReference type="InterPro" id="IPR003331">
    <property type="entry name" value="UDP_GlcNAc_Epimerase_2_dom"/>
</dbReference>
<dbReference type="EMBL" id="QSVA01000005">
    <property type="protein sequence ID" value="RGN94924.1"/>
    <property type="molecule type" value="Genomic_DNA"/>
</dbReference>
<dbReference type="Proteomes" id="UP001196342">
    <property type="component" value="Unassembled WGS sequence"/>
</dbReference>
<dbReference type="PANTHER" id="PTHR43174">
    <property type="entry name" value="UDP-N-ACETYLGLUCOSAMINE 2-EPIMERASE"/>
    <property type="match status" value="1"/>
</dbReference>
<evidence type="ECO:0000256" key="1">
    <source>
        <dbReference type="ARBA" id="ARBA00023235"/>
    </source>
</evidence>
<reference evidence="7 13" key="3">
    <citation type="submission" date="2020-12" db="EMBL/GenBank/DDBJ databases">
        <title>Microorganisms.</title>
        <authorList>
            <person name="Matos J."/>
            <person name="Faleiro L."/>
            <person name="Duarte I."/>
        </authorList>
    </citation>
    <scope>NUCLEOTIDE SEQUENCE [LARGE SCALE GENOMIC DNA]</scope>
    <source>
        <strain evidence="7 13">PtFD3Pch2</strain>
    </source>
</reference>
<dbReference type="CDD" id="cd03786">
    <property type="entry name" value="GTB_UDP-GlcNAc_2-Epimerase"/>
    <property type="match status" value="1"/>
</dbReference>
<dbReference type="SUPFAM" id="SSF53756">
    <property type="entry name" value="UDP-Glycosyltransferase/glycogen phosphorylase"/>
    <property type="match status" value="1"/>
</dbReference>
<evidence type="ECO:0000313" key="8">
    <source>
        <dbReference type="EMBL" id="RGN94924.1"/>
    </source>
</evidence>
<evidence type="ECO:0000313" key="6">
    <source>
        <dbReference type="EMBL" id="KAB4211780.1"/>
    </source>
</evidence>
<dbReference type="NCBIfam" id="TIGR00236">
    <property type="entry name" value="wecB"/>
    <property type="match status" value="1"/>
</dbReference>
<dbReference type="EC" id="5.1.3.14" evidence="3"/>
<dbReference type="Proteomes" id="UP000260759">
    <property type="component" value="Unassembled WGS sequence"/>
</dbReference>
<dbReference type="Proteomes" id="UP000283601">
    <property type="component" value="Unassembled WGS sequence"/>
</dbReference>
<organism evidence="8 10">
    <name type="scientific">Bacteroides uniformis</name>
    <dbReference type="NCBI Taxonomy" id="820"/>
    <lineage>
        <taxon>Bacteria</taxon>
        <taxon>Pseudomonadati</taxon>
        <taxon>Bacteroidota</taxon>
        <taxon>Bacteroidia</taxon>
        <taxon>Bacteroidales</taxon>
        <taxon>Bacteroidaceae</taxon>
        <taxon>Bacteroides</taxon>
    </lineage>
</organism>
<name>A0A139KA06_BACUN</name>
<evidence type="ECO:0000256" key="3">
    <source>
        <dbReference type="ARBA" id="ARBA00038858"/>
    </source>
</evidence>
<evidence type="ECO:0000313" key="9">
    <source>
        <dbReference type="EMBL" id="RHE23246.1"/>
    </source>
</evidence>
<dbReference type="AlphaFoldDB" id="A0A139KA06"/>
<evidence type="ECO:0000313" key="13">
    <source>
        <dbReference type="Proteomes" id="UP001196342"/>
    </source>
</evidence>
<dbReference type="Pfam" id="PF02350">
    <property type="entry name" value="Epimerase_2"/>
    <property type="match status" value="1"/>
</dbReference>
<dbReference type="GeneID" id="77847508"/>
<dbReference type="PANTHER" id="PTHR43174:SF2">
    <property type="entry name" value="UDP-N-ACETYLGLUCOSAMINE 2-EPIMERASE"/>
    <property type="match status" value="1"/>
</dbReference>
<evidence type="ECO:0000256" key="2">
    <source>
        <dbReference type="ARBA" id="ARBA00038209"/>
    </source>
</evidence>
<evidence type="ECO:0000313" key="10">
    <source>
        <dbReference type="Proteomes" id="UP000260759"/>
    </source>
</evidence>
<keyword evidence="13" id="KW-1185">Reference proteome</keyword>
<dbReference type="EMBL" id="QSJZ01000007">
    <property type="protein sequence ID" value="RHE23246.1"/>
    <property type="molecule type" value="Genomic_DNA"/>
</dbReference>
<evidence type="ECO:0000259" key="5">
    <source>
        <dbReference type="Pfam" id="PF02350"/>
    </source>
</evidence>
<gene>
    <name evidence="7" type="primary">wecB</name>
    <name evidence="9" type="ORF">DW758_10530</name>
    <name evidence="8" type="ORF">DXB37_07060</name>
    <name evidence="6" type="ORF">GAP55_12430</name>
    <name evidence="7" type="ORF">JQN06_02835</name>
</gene>
<evidence type="ECO:0000313" key="11">
    <source>
        <dbReference type="Proteomes" id="UP000283601"/>
    </source>
</evidence>
<dbReference type="RefSeq" id="WP_004293519.1">
    <property type="nucleotide sequence ID" value="NZ_CACRTC010000044.1"/>
</dbReference>
<evidence type="ECO:0000256" key="4">
    <source>
        <dbReference type="RuleBase" id="RU003513"/>
    </source>
</evidence>
<dbReference type="EMBL" id="WCTR01000008">
    <property type="protein sequence ID" value="KAB4211780.1"/>
    <property type="molecule type" value="Genomic_DNA"/>
</dbReference>
<protein>
    <recommendedName>
        <fullName evidence="3">UDP-N-acetylglucosamine 2-epimerase (non-hydrolyzing)</fullName>
        <ecNumber evidence="3">5.1.3.14</ecNumber>
    </recommendedName>
</protein>
<dbReference type="GO" id="GO:0008761">
    <property type="term" value="F:UDP-N-acetylglucosamine 2-epimerase activity"/>
    <property type="evidence" value="ECO:0007669"/>
    <property type="project" value="UniProtKB-EC"/>
</dbReference>
<sequence>MKKVMLVFGTRPEAIKMAPLVKEFQKKSADFETIVCVTGQHREMLDQVLQIFDIKPNYDLNIMKQGQDLYDVTARVLTGMRDVLNKAKPDVVLVHGDTTTSTAAALAAFYQQIPVGHVEAGLRTHNIYSPWPEEMNRQITGRIATYHFSPTALSKKNLLTEGVQEDKITVTGNTVIDALHIVVDKIKTDGALQQELAGVLEKAGYDTSRLADGKKLVLITGHRRENFGDGFISMCTAIKDLTAKYPYVDFVYPMHLNPNVRKPIHEVFGENLNSLGNMFFIEPLEYLSFVFLMEKVTLVLTDSGGIQEEAPGLGKPVLVMRDTTERPEALDAGTVKLVGTDYNKIVSEVSILLDDASAYEQMSKAINPYGDGKACMRITQTLNVRL</sequence>
<dbReference type="InterPro" id="IPR029767">
    <property type="entry name" value="WecB-like"/>
</dbReference>
<evidence type="ECO:0000313" key="12">
    <source>
        <dbReference type="Proteomes" id="UP000466952"/>
    </source>
</evidence>
<comment type="similarity">
    <text evidence="2 4">Belongs to the UDP-N-acetylglucosamine 2-epimerase family.</text>
</comment>
<dbReference type="Gene3D" id="3.40.50.2000">
    <property type="entry name" value="Glycogen Phosphorylase B"/>
    <property type="match status" value="2"/>
</dbReference>
<dbReference type="FunFam" id="3.40.50.2000:FF:000043">
    <property type="entry name" value="UDP-N-acetylglucosamine 2-epimerase"/>
    <property type="match status" value="1"/>
</dbReference>
<accession>A0A139KA06</accession>
<keyword evidence="1 4" id="KW-0413">Isomerase</keyword>
<proteinExistence type="inferred from homology"/>
<reference evidence="6 12" key="2">
    <citation type="journal article" date="2019" name="Nat. Med.">
        <title>A library of human gut bacterial isolates paired with longitudinal multiomics data enables mechanistic microbiome research.</title>
        <authorList>
            <person name="Poyet M."/>
            <person name="Groussin M."/>
            <person name="Gibbons S.M."/>
            <person name="Avila-Pacheco J."/>
            <person name="Jiang X."/>
            <person name="Kearney S.M."/>
            <person name="Perrotta A.R."/>
            <person name="Berdy B."/>
            <person name="Zhao S."/>
            <person name="Lieberman T.D."/>
            <person name="Swanson P.K."/>
            <person name="Smith M."/>
            <person name="Roesemann S."/>
            <person name="Alexander J.E."/>
            <person name="Rich S.A."/>
            <person name="Livny J."/>
            <person name="Vlamakis H."/>
            <person name="Clish C."/>
            <person name="Bullock K."/>
            <person name="Deik A."/>
            <person name="Scott J."/>
            <person name="Pierce K.A."/>
            <person name="Xavier R.J."/>
            <person name="Alm E.J."/>
        </authorList>
    </citation>
    <scope>NUCLEOTIDE SEQUENCE [LARGE SCALE GENOMIC DNA]</scope>
    <source>
        <strain evidence="6 12">BIOML-A11</strain>
    </source>
</reference>
<dbReference type="EMBL" id="JAFBJK010000002">
    <property type="protein sequence ID" value="MBT8725112.1"/>
    <property type="molecule type" value="Genomic_DNA"/>
</dbReference>